<reference evidence="4 5" key="1">
    <citation type="submission" date="2014-12" db="EMBL/GenBank/DDBJ databases">
        <title>Draft genome sequences of 29 type strains of Enterococci.</title>
        <authorList>
            <person name="Zhong Z."/>
            <person name="Sun Z."/>
            <person name="Liu W."/>
            <person name="Zhang W."/>
            <person name="Zhang H."/>
        </authorList>
    </citation>
    <scope>NUCLEOTIDE SEQUENCE [LARGE SCALE GENOMIC DNA]</scope>
    <source>
        <strain evidence="4 5">DSM 22801</strain>
    </source>
</reference>
<evidence type="ECO:0000259" key="3">
    <source>
        <dbReference type="PROSITE" id="PS50893"/>
    </source>
</evidence>
<dbReference type="Pfam" id="PF00005">
    <property type="entry name" value="ABC_tran"/>
    <property type="match status" value="2"/>
</dbReference>
<dbReference type="InterPro" id="IPR017871">
    <property type="entry name" value="ABC_transporter-like_CS"/>
</dbReference>
<dbReference type="PANTHER" id="PTHR42855">
    <property type="entry name" value="ABC TRANSPORTER ATP-BINDING SUBUNIT"/>
    <property type="match status" value="1"/>
</dbReference>
<comment type="caution">
    <text evidence="4">The sequence shown here is derived from an EMBL/GenBank/DDBJ whole genome shotgun (WGS) entry which is preliminary data.</text>
</comment>
<dbReference type="InterPro" id="IPR003439">
    <property type="entry name" value="ABC_transporter-like_ATP-bd"/>
</dbReference>
<dbReference type="Proteomes" id="UP000183039">
    <property type="component" value="Unassembled WGS sequence"/>
</dbReference>
<dbReference type="InterPro" id="IPR032781">
    <property type="entry name" value="ABC_tran_Xtn"/>
</dbReference>
<name>A0AA91JMM2_9ENTE</name>
<dbReference type="InterPro" id="IPR027417">
    <property type="entry name" value="P-loop_NTPase"/>
</dbReference>
<protein>
    <recommendedName>
        <fullName evidence="3">ABC transporter domain-containing protein</fullName>
    </recommendedName>
</protein>
<dbReference type="GO" id="GO:0005524">
    <property type="term" value="F:ATP binding"/>
    <property type="evidence" value="ECO:0007669"/>
    <property type="project" value="UniProtKB-KW"/>
</dbReference>
<evidence type="ECO:0000256" key="1">
    <source>
        <dbReference type="ARBA" id="ARBA00022741"/>
    </source>
</evidence>
<evidence type="ECO:0000313" key="4">
    <source>
        <dbReference type="EMBL" id="OJG85499.1"/>
    </source>
</evidence>
<dbReference type="PROSITE" id="PS50893">
    <property type="entry name" value="ABC_TRANSPORTER_2"/>
    <property type="match status" value="2"/>
</dbReference>
<keyword evidence="2" id="KW-0067">ATP-binding</keyword>
<accession>A0AA91JMM2</accession>
<evidence type="ECO:0000256" key="2">
    <source>
        <dbReference type="ARBA" id="ARBA00022840"/>
    </source>
</evidence>
<organism evidence="4 5">
    <name type="scientific">Enterococcus silesiacus</name>
    <dbReference type="NCBI Taxonomy" id="332949"/>
    <lineage>
        <taxon>Bacteria</taxon>
        <taxon>Bacillati</taxon>
        <taxon>Bacillota</taxon>
        <taxon>Bacilli</taxon>
        <taxon>Lactobacillales</taxon>
        <taxon>Enterococcaceae</taxon>
        <taxon>Enterococcus</taxon>
    </lineage>
</organism>
<keyword evidence="1" id="KW-0547">Nucleotide-binding</keyword>
<dbReference type="CDD" id="cd03221">
    <property type="entry name" value="ABCF_EF-3"/>
    <property type="match status" value="2"/>
</dbReference>
<proteinExistence type="predicted"/>
<dbReference type="Pfam" id="PF12848">
    <property type="entry name" value="ABC_tran_Xtn"/>
    <property type="match status" value="1"/>
</dbReference>
<sequence>MKEENRMELLQVKDLSYAVPDKQLYENSSFTLRSKEHMGIVGKNGAGKSTLLKMLLGNVLPDEGAITWNPAATLGYLDQYVDMDQSLTINEFLKSAYQELFDTEKEMLKLYETYGETGDDQLLTRAATYQEQLEIKGLYQVENDISKAVTGLGISDGDADQTLSALNRGDQIKVILAKLLLEKPSVLILDEPTNYLDQEHIEWLTEYLNAFENAFIIVSHDTDFLSNIATCICDIDFGSIKKYHSNYTDFLKQKAHLAEAYQSQFDAQQRKIKETEAFIQKNIAGIKTKMAQGRRKHLEKMDRLKEPEKKVKSNFSFKLMPQSSPNVMTIDELTVGYKEPLLTVRDLQVKKGEKIVITGADGLGKSTLVKTLLSMVSAISGKAQFSPQVVVGYHSQEIEWENTEWTPIEALANKYTRLTYEDVRRELAKCGLKREIASKNLYMLSGGEQSKVKLCDLTMQPSNFLILDEPTNHLDVDSRKALQDALKAFRGSVLLISNDEQFYSTVADHVYTVADKHLIRQ</sequence>
<dbReference type="EMBL" id="JXLC01000037">
    <property type="protein sequence ID" value="OJG85499.1"/>
    <property type="molecule type" value="Genomic_DNA"/>
</dbReference>
<dbReference type="FunFam" id="3.40.50.300:FF:000011">
    <property type="entry name" value="Putative ABC transporter ATP-binding component"/>
    <property type="match status" value="1"/>
</dbReference>
<dbReference type="PANTHER" id="PTHR42855:SF2">
    <property type="entry name" value="DRUG RESISTANCE ABC TRANSPORTER,ATP-BINDING PROTEIN"/>
    <property type="match status" value="1"/>
</dbReference>
<evidence type="ECO:0000313" key="5">
    <source>
        <dbReference type="Proteomes" id="UP000183039"/>
    </source>
</evidence>
<dbReference type="AlphaFoldDB" id="A0AA91JMM2"/>
<feature type="domain" description="ABC transporter" evidence="3">
    <location>
        <begin position="327"/>
        <end position="521"/>
    </location>
</feature>
<dbReference type="InterPro" id="IPR003593">
    <property type="entry name" value="AAA+_ATPase"/>
</dbReference>
<dbReference type="InterPro" id="IPR051309">
    <property type="entry name" value="ABCF_ATPase"/>
</dbReference>
<feature type="domain" description="ABC transporter" evidence="3">
    <location>
        <begin position="10"/>
        <end position="262"/>
    </location>
</feature>
<gene>
    <name evidence="4" type="ORF">RV15_GL002564</name>
</gene>
<dbReference type="Gene3D" id="3.40.50.300">
    <property type="entry name" value="P-loop containing nucleotide triphosphate hydrolases"/>
    <property type="match status" value="2"/>
</dbReference>
<dbReference type="SUPFAM" id="SSF52540">
    <property type="entry name" value="P-loop containing nucleoside triphosphate hydrolases"/>
    <property type="match status" value="2"/>
</dbReference>
<dbReference type="GO" id="GO:0016887">
    <property type="term" value="F:ATP hydrolysis activity"/>
    <property type="evidence" value="ECO:0007669"/>
    <property type="project" value="InterPro"/>
</dbReference>
<dbReference type="PROSITE" id="PS00211">
    <property type="entry name" value="ABC_TRANSPORTER_1"/>
    <property type="match status" value="1"/>
</dbReference>
<dbReference type="SMART" id="SM00382">
    <property type="entry name" value="AAA"/>
    <property type="match status" value="2"/>
</dbReference>